<dbReference type="KEGG" id="fbe:FF125_10005"/>
<proteinExistence type="predicted"/>
<dbReference type="InterPro" id="IPR000182">
    <property type="entry name" value="GNAT_dom"/>
</dbReference>
<dbReference type="PROSITE" id="PS51186">
    <property type="entry name" value="GNAT"/>
    <property type="match status" value="1"/>
</dbReference>
<keyword evidence="2" id="KW-0808">Transferase</keyword>
<dbReference type="InterPro" id="IPR022525">
    <property type="entry name" value="GNAT_AblB"/>
</dbReference>
<dbReference type="NCBIfam" id="TIGR03827">
    <property type="entry name" value="GNAT_ablB"/>
    <property type="match status" value="1"/>
</dbReference>
<evidence type="ECO:0000313" key="2">
    <source>
        <dbReference type="EMBL" id="QCX38749.1"/>
    </source>
</evidence>
<dbReference type="AlphaFoldDB" id="A0A5B7TP75"/>
<feature type="domain" description="N-acetyltransferase" evidence="1">
    <location>
        <begin position="136"/>
        <end position="287"/>
    </location>
</feature>
<dbReference type="GO" id="GO:0008080">
    <property type="term" value="F:N-acetyltransferase activity"/>
    <property type="evidence" value="ECO:0007669"/>
    <property type="project" value="InterPro"/>
</dbReference>
<evidence type="ECO:0000259" key="1">
    <source>
        <dbReference type="PROSITE" id="PS51186"/>
    </source>
</evidence>
<dbReference type="OrthoDB" id="9790652at2"/>
<accession>A0A5B7TP75</accession>
<evidence type="ECO:0000313" key="3">
    <source>
        <dbReference type="Proteomes" id="UP000306229"/>
    </source>
</evidence>
<dbReference type="Proteomes" id="UP000306229">
    <property type="component" value="Chromosome"/>
</dbReference>
<dbReference type="Gene3D" id="3.40.630.30">
    <property type="match status" value="1"/>
</dbReference>
<sequence>MKMKINRMNFDILEEIEGTLIHHGPVNNRVYFMDFKYNDFDKIITNVNRLANKKKYDKIIGKVPESGLQQFLVKGFKVEAKIPNLFKDATGYFISEYLNKKREYCSLNTVKIIESVKKIALAATLDNQNESLPLAYDLRKLKSKDLERLSDLNKLSFKTYAFPICEIEYLKECLQNNYEFYGAYKDSKLVISAMVKIDKKESNAEVIDFAIHPNYRGQNLSFYVMNKIKEAIIEKGLNTLYAMVRSTSYGLNITFAKQGFIPGGTLINNTLVENSLENMNVWYLNLNK</sequence>
<dbReference type="CDD" id="cd04301">
    <property type="entry name" value="NAT_SF"/>
    <property type="match status" value="1"/>
</dbReference>
<dbReference type="SUPFAM" id="SSF55729">
    <property type="entry name" value="Acyl-CoA N-acyltransferases (Nat)"/>
    <property type="match status" value="1"/>
</dbReference>
<dbReference type="EMBL" id="CP040749">
    <property type="protein sequence ID" value="QCX38749.1"/>
    <property type="molecule type" value="Genomic_DNA"/>
</dbReference>
<gene>
    <name evidence="2" type="primary">ablB</name>
    <name evidence="2" type="ORF">FF125_10005</name>
</gene>
<reference evidence="2 3" key="1">
    <citation type="submission" date="2019-05" db="EMBL/GenBank/DDBJ databases">
        <title>Algicella ahnfeltiae gen. nov., sp. nov., a novel marine bacterium of the family Flavobacteriaceae isolated from a red alga.</title>
        <authorList>
            <person name="Nedashkovskaya O.I."/>
            <person name="Kukhlevskiy A.D."/>
            <person name="Kim S.-G."/>
            <person name="Zhukova N.V."/>
            <person name="Mikhailov V.V."/>
        </authorList>
    </citation>
    <scope>NUCLEOTIDE SEQUENCE [LARGE SCALE GENOMIC DNA]</scope>
    <source>
        <strain evidence="2 3">10Alg115</strain>
    </source>
</reference>
<organism evidence="2 3">
    <name type="scientific">Aureibaculum algae</name>
    <dbReference type="NCBI Taxonomy" id="2584122"/>
    <lineage>
        <taxon>Bacteria</taxon>
        <taxon>Pseudomonadati</taxon>
        <taxon>Bacteroidota</taxon>
        <taxon>Flavobacteriia</taxon>
        <taxon>Flavobacteriales</taxon>
        <taxon>Flavobacteriaceae</taxon>
        <taxon>Aureibaculum</taxon>
    </lineage>
</organism>
<dbReference type="InterPro" id="IPR016181">
    <property type="entry name" value="Acyl_CoA_acyltransferase"/>
</dbReference>
<keyword evidence="3" id="KW-1185">Reference proteome</keyword>
<dbReference type="Pfam" id="PF00583">
    <property type="entry name" value="Acetyltransf_1"/>
    <property type="match status" value="1"/>
</dbReference>
<name>A0A5B7TP75_9FLAO</name>
<protein>
    <submittedName>
        <fullName evidence="2">Putative beta-lysine N-acetyltransferase</fullName>
    </submittedName>
</protein>